<keyword evidence="2" id="KW-0255">Endonuclease</keyword>
<dbReference type="Pfam" id="PF01844">
    <property type="entry name" value="HNH"/>
    <property type="match status" value="1"/>
</dbReference>
<dbReference type="GO" id="GO:0004519">
    <property type="term" value="F:endonuclease activity"/>
    <property type="evidence" value="ECO:0007669"/>
    <property type="project" value="UniProtKB-KW"/>
</dbReference>
<dbReference type="RefSeq" id="WP_066187721.1">
    <property type="nucleotide sequence ID" value="NZ_LCUJ01000014.1"/>
</dbReference>
<dbReference type="InterPro" id="IPR052892">
    <property type="entry name" value="NA-targeting_endonuclease"/>
</dbReference>
<dbReference type="CDD" id="cd00085">
    <property type="entry name" value="HNHc"/>
    <property type="match status" value="1"/>
</dbReference>
<proteinExistence type="predicted"/>
<reference evidence="3" key="1">
    <citation type="submission" date="2015-05" db="EMBL/GenBank/DDBJ databases">
        <authorList>
            <person name="Rovetto F."/>
            <person name="Cocolin L."/>
            <person name="Illeghems K."/>
            <person name="Van Nieuwerburgh F."/>
            <person name="Houf K."/>
        </authorList>
    </citation>
    <scope>NUCLEOTIDE SEQUENCE [LARGE SCALE GENOMIC DNA]</scope>
    <source>
        <strain evidence="3">DU22</strain>
    </source>
</reference>
<comment type="caution">
    <text evidence="2">The sequence shown here is derived from an EMBL/GenBank/DDBJ whole genome shotgun (WGS) entry which is preliminary data.</text>
</comment>
<dbReference type="OrthoDB" id="9802901at2"/>
<evidence type="ECO:0000259" key="1">
    <source>
        <dbReference type="SMART" id="SM00507"/>
    </source>
</evidence>
<sequence length="72" mass="8221">MRVPKKIKEQLLKQAKGKCEYCGIELYERTAMVDHKIPLSKGGSSDIENLAICCQKCNILRQTKYLEAHIVL</sequence>
<dbReference type="GO" id="GO:0003676">
    <property type="term" value="F:nucleic acid binding"/>
    <property type="evidence" value="ECO:0007669"/>
    <property type="project" value="InterPro"/>
</dbReference>
<dbReference type="PANTHER" id="PTHR33877:SF1">
    <property type="entry name" value="TYPE IV METHYL-DIRECTED RESTRICTION ENZYME ECOKMCRA"/>
    <property type="match status" value="1"/>
</dbReference>
<gene>
    <name evidence="2" type="ORF">AAX29_02031</name>
</gene>
<name>A0A1C0B2J2_9BACT</name>
<organism evidence="2 3">
    <name type="scientific">Aliarcobacter thereius</name>
    <dbReference type="NCBI Taxonomy" id="544718"/>
    <lineage>
        <taxon>Bacteria</taxon>
        <taxon>Pseudomonadati</taxon>
        <taxon>Campylobacterota</taxon>
        <taxon>Epsilonproteobacteria</taxon>
        <taxon>Campylobacterales</taxon>
        <taxon>Arcobacteraceae</taxon>
        <taxon>Aliarcobacter</taxon>
    </lineage>
</organism>
<dbReference type="SMART" id="SM00507">
    <property type="entry name" value="HNHc"/>
    <property type="match status" value="1"/>
</dbReference>
<dbReference type="InterPro" id="IPR002711">
    <property type="entry name" value="HNH"/>
</dbReference>
<dbReference type="AlphaFoldDB" id="A0A1C0B2J2"/>
<accession>A0A1C0B2J2</accession>
<keyword evidence="2" id="KW-0378">Hydrolase</keyword>
<evidence type="ECO:0000313" key="2">
    <source>
        <dbReference type="EMBL" id="OCL96492.1"/>
    </source>
</evidence>
<dbReference type="PANTHER" id="PTHR33877">
    <property type="entry name" value="SLL1193 PROTEIN"/>
    <property type="match status" value="1"/>
</dbReference>
<dbReference type="Gene3D" id="1.10.30.50">
    <property type="match status" value="1"/>
</dbReference>
<dbReference type="InterPro" id="IPR003615">
    <property type="entry name" value="HNH_nuc"/>
</dbReference>
<protein>
    <submittedName>
        <fullName evidence="2">HNH endonuclease</fullName>
    </submittedName>
</protein>
<dbReference type="Proteomes" id="UP000093281">
    <property type="component" value="Unassembled WGS sequence"/>
</dbReference>
<dbReference type="GO" id="GO:0008270">
    <property type="term" value="F:zinc ion binding"/>
    <property type="evidence" value="ECO:0007669"/>
    <property type="project" value="InterPro"/>
</dbReference>
<keyword evidence="2" id="KW-0540">Nuclease</keyword>
<evidence type="ECO:0000313" key="3">
    <source>
        <dbReference type="Proteomes" id="UP000093281"/>
    </source>
</evidence>
<feature type="domain" description="HNH nuclease" evidence="1">
    <location>
        <begin position="6"/>
        <end position="59"/>
    </location>
</feature>
<dbReference type="EMBL" id="LCUJ01000014">
    <property type="protein sequence ID" value="OCL96492.1"/>
    <property type="molecule type" value="Genomic_DNA"/>
</dbReference>